<keyword evidence="1 5" id="KW-0378">Hydrolase</keyword>
<evidence type="ECO:0000313" key="7">
    <source>
        <dbReference type="Proteomes" id="UP000694255"/>
    </source>
</evidence>
<name>A0A8J5V2U6_9ASCO</name>
<dbReference type="PANTHER" id="PTHR19288:SF46">
    <property type="entry name" value="HALOACID DEHALOGENASE-LIKE HYDROLASE DOMAIN-CONTAINING PROTEIN 2"/>
    <property type="match status" value="1"/>
</dbReference>
<evidence type="ECO:0000313" key="6">
    <source>
        <dbReference type="EMBL" id="KAG7666215.1"/>
    </source>
</evidence>
<dbReference type="Pfam" id="PF13242">
    <property type="entry name" value="Hydrolase_like"/>
    <property type="match status" value="1"/>
</dbReference>
<evidence type="ECO:0000256" key="5">
    <source>
        <dbReference type="PIRNR" id="PIRNR000915"/>
    </source>
</evidence>
<dbReference type="PIRSF" id="PIRSF000915">
    <property type="entry name" value="PGP-type_phosphatase"/>
    <property type="match status" value="1"/>
</dbReference>
<dbReference type="Proteomes" id="UP000694255">
    <property type="component" value="Unassembled WGS sequence"/>
</dbReference>
<dbReference type="PANTHER" id="PTHR19288">
    <property type="entry name" value="4-NITROPHENYLPHOSPHATASE-RELATED"/>
    <property type="match status" value="1"/>
</dbReference>
<dbReference type="OrthoDB" id="413953at2759"/>
<dbReference type="Pfam" id="PF13344">
    <property type="entry name" value="Hydrolase_6"/>
    <property type="match status" value="1"/>
</dbReference>
<dbReference type="NCBIfam" id="TIGR01452">
    <property type="entry name" value="PGP_euk"/>
    <property type="match status" value="1"/>
</dbReference>
<protein>
    <recommendedName>
        <fullName evidence="4 5">4-nitrophenylphosphatase</fullName>
        <shortName evidence="5">PNPPase</shortName>
        <ecNumber evidence="3 5">3.1.3.41</ecNumber>
    </recommendedName>
</protein>
<dbReference type="AlphaFoldDB" id="A0A8J5V2U6"/>
<dbReference type="GO" id="GO:0004035">
    <property type="term" value="F:alkaline phosphatase activity"/>
    <property type="evidence" value="ECO:0007669"/>
    <property type="project" value="TreeGrafter"/>
</dbReference>
<evidence type="ECO:0000256" key="4">
    <source>
        <dbReference type="ARBA" id="ARBA00069197"/>
    </source>
</evidence>
<dbReference type="EC" id="3.1.3.41" evidence="3 5"/>
<organism evidence="6 7">
    <name type="scientific">[Candida] subhashii</name>
    <dbReference type="NCBI Taxonomy" id="561895"/>
    <lineage>
        <taxon>Eukaryota</taxon>
        <taxon>Fungi</taxon>
        <taxon>Dikarya</taxon>
        <taxon>Ascomycota</taxon>
        <taxon>Saccharomycotina</taxon>
        <taxon>Pichiomycetes</taxon>
        <taxon>Debaryomycetaceae</taxon>
        <taxon>Spathaspora</taxon>
    </lineage>
</organism>
<proteinExistence type="predicted"/>
<keyword evidence="7" id="KW-1185">Reference proteome</keyword>
<evidence type="ECO:0000256" key="1">
    <source>
        <dbReference type="ARBA" id="ARBA00022801"/>
    </source>
</evidence>
<dbReference type="InterPro" id="IPR006357">
    <property type="entry name" value="HAD-SF_hydro_IIA"/>
</dbReference>
<dbReference type="EMBL" id="JAGSYN010000030">
    <property type="protein sequence ID" value="KAG7666215.1"/>
    <property type="molecule type" value="Genomic_DNA"/>
</dbReference>
<sequence>MSVKIKTKEQVTELINQYDYFLFDCDGVLWLGDHLLPHVPETLDLLKQAGKTVIFVTNNSTKSRDDYLHKFEKLGIKGITKDEVFGSSYASAVYIDKILKLPKNKKIWVLGEEGIEKELNELGYVTIGANDPLLIEDGVKFNPDHPYLVELDDEVGCVLCGLTLNLNYLKLSITMQYLLKDNKSIPFIATNIDSTFPSKGKLLIGAGSIIDTVSYASGRKPDAICGKPNQSMMNSIKADNPGLLNNPKRGLMIGDRLNTDMKFGRDGGLDTLLVLTGIETEDMVLSLDKDVSPTYYMNKLGDLYEL</sequence>
<dbReference type="NCBIfam" id="TIGR01460">
    <property type="entry name" value="HAD-SF-IIA"/>
    <property type="match status" value="1"/>
</dbReference>
<comment type="catalytic activity">
    <reaction evidence="2 5">
        <text>4-nitrophenyl phosphate + H2O = 4-nitrophenol + phosphate + H(+)</text>
        <dbReference type="Rhea" id="RHEA:21664"/>
        <dbReference type="ChEBI" id="CHEBI:15377"/>
        <dbReference type="ChEBI" id="CHEBI:15378"/>
        <dbReference type="ChEBI" id="CHEBI:43474"/>
        <dbReference type="ChEBI" id="CHEBI:57917"/>
        <dbReference type="ChEBI" id="CHEBI:61146"/>
        <dbReference type="EC" id="3.1.3.41"/>
    </reaction>
</comment>
<comment type="caution">
    <text evidence="6">The sequence shown here is derived from an EMBL/GenBank/DDBJ whole genome shotgun (WGS) entry which is preliminary data.</text>
</comment>
<reference evidence="6 7" key="1">
    <citation type="journal article" date="2021" name="DNA Res.">
        <title>Genome analysis of Candida subhashii reveals its hybrid nature and dual mitochondrial genome conformations.</title>
        <authorList>
            <person name="Mixao V."/>
            <person name="Hegedusova E."/>
            <person name="Saus E."/>
            <person name="Pryszcz L.P."/>
            <person name="Cillingova A."/>
            <person name="Nosek J."/>
            <person name="Gabaldon T."/>
        </authorList>
    </citation>
    <scope>NUCLEOTIDE SEQUENCE [LARGE SCALE GENOMIC DNA]</scope>
    <source>
        <strain evidence="6 7">CBS 10753</strain>
    </source>
</reference>
<dbReference type="RefSeq" id="XP_049266447.1">
    <property type="nucleotide sequence ID" value="XM_049406142.1"/>
</dbReference>
<accession>A0A8J5V2U6</accession>
<dbReference type="GeneID" id="73467038"/>
<dbReference type="GO" id="GO:0008967">
    <property type="term" value="F:phosphoglycolate phosphatase activity"/>
    <property type="evidence" value="ECO:0007669"/>
    <property type="project" value="TreeGrafter"/>
</dbReference>
<dbReference type="GO" id="GO:0005737">
    <property type="term" value="C:cytoplasm"/>
    <property type="evidence" value="ECO:0007669"/>
    <property type="project" value="TreeGrafter"/>
</dbReference>
<dbReference type="FunFam" id="3.40.50.1000:FF:000039">
    <property type="entry name" value="Phosphoglycolate phosphatase"/>
    <property type="match status" value="1"/>
</dbReference>
<evidence type="ECO:0000256" key="3">
    <source>
        <dbReference type="ARBA" id="ARBA00066659"/>
    </source>
</evidence>
<evidence type="ECO:0000256" key="2">
    <source>
        <dbReference type="ARBA" id="ARBA00050247"/>
    </source>
</evidence>
<dbReference type="InterPro" id="IPR006349">
    <property type="entry name" value="PGP_euk"/>
</dbReference>
<gene>
    <name evidence="6" type="ORF">J8A68_000237</name>
</gene>